<feature type="region of interest" description="Disordered" evidence="1">
    <location>
        <begin position="293"/>
        <end position="312"/>
    </location>
</feature>
<protein>
    <recommendedName>
        <fullName evidence="4">Sporulation protein</fullName>
    </recommendedName>
</protein>
<reference evidence="2 3" key="1">
    <citation type="submission" date="2015-09" db="EMBL/GenBank/DDBJ databases">
        <title>Draft genome sequence of Alicyclobacillus ferrooxydans DSM 22381.</title>
        <authorList>
            <person name="Hemp J."/>
        </authorList>
    </citation>
    <scope>NUCLEOTIDE SEQUENCE [LARGE SCALE GENOMIC DNA]</scope>
    <source>
        <strain evidence="2 3">TC-34</strain>
    </source>
</reference>
<organism evidence="2 3">
    <name type="scientific">Alicyclobacillus ferrooxydans</name>
    <dbReference type="NCBI Taxonomy" id="471514"/>
    <lineage>
        <taxon>Bacteria</taxon>
        <taxon>Bacillati</taxon>
        <taxon>Bacillota</taxon>
        <taxon>Bacilli</taxon>
        <taxon>Bacillales</taxon>
        <taxon>Alicyclobacillaceae</taxon>
        <taxon>Alicyclobacillus</taxon>
    </lineage>
</organism>
<dbReference type="EMBL" id="LJCO01000108">
    <property type="protein sequence ID" value="KPV38996.1"/>
    <property type="molecule type" value="Genomic_DNA"/>
</dbReference>
<evidence type="ECO:0000256" key="1">
    <source>
        <dbReference type="SAM" id="MobiDB-lite"/>
    </source>
</evidence>
<dbReference type="STRING" id="471514.AN477_23310"/>
<dbReference type="InterPro" id="IPR010690">
    <property type="entry name" value="YqfD"/>
</dbReference>
<gene>
    <name evidence="2" type="ORF">AN477_23310</name>
</gene>
<dbReference type="PATRIC" id="fig|471514.4.peg.2316"/>
<comment type="caution">
    <text evidence="2">The sequence shown here is derived from an EMBL/GenBank/DDBJ whole genome shotgun (WGS) entry which is preliminary data.</text>
</comment>
<evidence type="ECO:0008006" key="4">
    <source>
        <dbReference type="Google" id="ProtNLM"/>
    </source>
</evidence>
<accession>A0A0P9CQM2</accession>
<name>A0A0P9CQM2_9BACL</name>
<proteinExistence type="predicted"/>
<feature type="compositionally biased region" description="Polar residues" evidence="1">
    <location>
        <begin position="302"/>
        <end position="312"/>
    </location>
</feature>
<evidence type="ECO:0000313" key="3">
    <source>
        <dbReference type="Proteomes" id="UP000050482"/>
    </source>
</evidence>
<keyword evidence="3" id="KW-1185">Reference proteome</keyword>
<dbReference type="Pfam" id="PF06898">
    <property type="entry name" value="YqfD"/>
    <property type="match status" value="1"/>
</dbReference>
<dbReference type="AlphaFoldDB" id="A0A0P9CQM2"/>
<sequence length="312" mass="34043">MAVGVALFFVILFACQSVVWRVQVTGVDPEDAAAIAHAARQIGVYQGALKQTLPDVNQMQAILLDHLPNMMWIGVNVVGTEVRIQALKKISGVAASQDNPHNIVAARPAVIRRVLATRGVVKVVPGQTVQPGTLLISGALGEGSKEVPASGVVLAEVWYRSEVEVPLHVNQNELTGQAVKFDTLQIGSWNLRVWGWRNPNYPAYYDEEVDTRWKLWNHELPVVWRQVTRYESTRADVTKSTDAATATALALARQDVLTKPGQDRTILGQTVLHTEVAHGKLYATILTRTEEDIGTAAPIPAPQTTEPGKTQS</sequence>
<dbReference type="Proteomes" id="UP000050482">
    <property type="component" value="Unassembled WGS sequence"/>
</dbReference>
<evidence type="ECO:0000313" key="2">
    <source>
        <dbReference type="EMBL" id="KPV38996.1"/>
    </source>
</evidence>